<evidence type="ECO:0000313" key="1">
    <source>
        <dbReference type="EMBL" id="OAA56734.1"/>
    </source>
</evidence>
<protein>
    <submittedName>
        <fullName evidence="1">Uncharacterized protein</fullName>
    </submittedName>
</protein>
<dbReference type="EMBL" id="AZHD01000016">
    <property type="protein sequence ID" value="OAA56734.1"/>
    <property type="molecule type" value="Genomic_DNA"/>
</dbReference>
<proteinExistence type="predicted"/>
<sequence>MEDPQFYRRKRSKHYVDDAISLAQNLERVIVAVRYAPRSNLIGENRPWPDEEAMIAADNPAADAAADAAAVAAAAAEGVDLTVEDVAAAVNHAGHELQCFVTKIGKFANELSNHAHTVWLSRIYMPNNIAISPAHCCCCPAADGGDCDGCDGLAVCMVKALALLCHCAARFDSAAESFPYNTTMVHSPINDREQAVNDLKKALVDNLRKWDSGYRVIGSNSWDEIDAELRRWRDENINYLWYQVSQEGGMARCEIWRSRTRDVYATPRRRYTQSRGQRWYSDYAYEQ</sequence>
<keyword evidence="2" id="KW-1185">Reference proteome</keyword>
<comment type="caution">
    <text evidence="1">The sequence shown here is derived from an EMBL/GenBank/DDBJ whole genome shotgun (WGS) entry which is preliminary data.</text>
</comment>
<reference evidence="1 2" key="1">
    <citation type="journal article" date="2016" name="Genome Biol. Evol.">
        <title>Divergent and convergent evolution of fungal pathogenicity.</title>
        <authorList>
            <person name="Shang Y."/>
            <person name="Xiao G."/>
            <person name="Zheng P."/>
            <person name="Cen K."/>
            <person name="Zhan S."/>
            <person name="Wang C."/>
        </authorList>
    </citation>
    <scope>NUCLEOTIDE SEQUENCE [LARGE SCALE GENOMIC DNA]</scope>
    <source>
        <strain evidence="1 2">RCEF 264</strain>
    </source>
</reference>
<dbReference type="Proteomes" id="UP000076874">
    <property type="component" value="Unassembled WGS sequence"/>
</dbReference>
<organism evidence="1 2">
    <name type="scientific">Niveomyces insectorum RCEF 264</name>
    <dbReference type="NCBI Taxonomy" id="1081102"/>
    <lineage>
        <taxon>Eukaryota</taxon>
        <taxon>Fungi</taxon>
        <taxon>Dikarya</taxon>
        <taxon>Ascomycota</taxon>
        <taxon>Pezizomycotina</taxon>
        <taxon>Sordariomycetes</taxon>
        <taxon>Hypocreomycetidae</taxon>
        <taxon>Hypocreales</taxon>
        <taxon>Cordycipitaceae</taxon>
        <taxon>Niveomyces</taxon>
    </lineage>
</organism>
<name>A0A167PJV6_9HYPO</name>
<gene>
    <name evidence="1" type="ORF">SPI_07741</name>
</gene>
<dbReference type="AlphaFoldDB" id="A0A167PJV6"/>
<evidence type="ECO:0000313" key="2">
    <source>
        <dbReference type="Proteomes" id="UP000076874"/>
    </source>
</evidence>
<accession>A0A167PJV6</accession>